<evidence type="ECO:0008006" key="2">
    <source>
        <dbReference type="Google" id="ProtNLM"/>
    </source>
</evidence>
<gene>
    <name evidence="1" type="ORF">SDC9_134699</name>
</gene>
<reference evidence="1" key="1">
    <citation type="submission" date="2019-08" db="EMBL/GenBank/DDBJ databases">
        <authorList>
            <person name="Kucharzyk K."/>
            <person name="Murdoch R.W."/>
            <person name="Higgins S."/>
            <person name="Loffler F."/>
        </authorList>
    </citation>
    <scope>NUCLEOTIDE SEQUENCE</scope>
</reference>
<organism evidence="1">
    <name type="scientific">bioreactor metagenome</name>
    <dbReference type="NCBI Taxonomy" id="1076179"/>
    <lineage>
        <taxon>unclassified sequences</taxon>
        <taxon>metagenomes</taxon>
        <taxon>ecological metagenomes</taxon>
    </lineage>
</organism>
<proteinExistence type="predicted"/>
<dbReference type="AlphaFoldDB" id="A0A645DEA9"/>
<evidence type="ECO:0000313" key="1">
    <source>
        <dbReference type="EMBL" id="MPM87599.1"/>
    </source>
</evidence>
<dbReference type="EMBL" id="VSSQ01035398">
    <property type="protein sequence ID" value="MPM87599.1"/>
    <property type="molecule type" value="Genomic_DNA"/>
</dbReference>
<name>A0A645DEA9_9ZZZZ</name>
<comment type="caution">
    <text evidence="1">The sequence shown here is derived from an EMBL/GenBank/DDBJ whole genome shotgun (WGS) entry which is preliminary data.</text>
</comment>
<accession>A0A645DEA9</accession>
<protein>
    <recommendedName>
        <fullName evidence="2">DUF11 domain-containing protein</fullName>
    </recommendedName>
</protein>
<sequence>MRKALIITMLLLMIMTSLNAGTLAIYTSTVELRAVPITAKRFVLDVGRGSADEFDLWIAPGDTVSYYFTISNSAGEGRQSEVDMDLVIEADFSSVYQALPGILISLTEAGLQVGAADGSGRLSYSQSKAFAASVPEEKMFSLVFSWPDSEAARQSIMSGRSILPLSIYIRGTQHV</sequence>